<evidence type="ECO:0000313" key="8">
    <source>
        <dbReference type="Proteomes" id="UP000009046"/>
    </source>
</evidence>
<evidence type="ECO:0000256" key="3">
    <source>
        <dbReference type="ARBA" id="ARBA00023054"/>
    </source>
</evidence>
<dbReference type="Pfam" id="PF22566">
    <property type="entry name" value="UBA_8"/>
    <property type="match status" value="1"/>
</dbReference>
<dbReference type="HOGENOM" id="CLU_047924_0_0_1"/>
<dbReference type="KEGG" id="phu:Phum_PHUM376790"/>
<dbReference type="CDD" id="cd16120">
    <property type="entry name" value="UBX_UBXN3B"/>
    <property type="match status" value="1"/>
</dbReference>
<dbReference type="CTD" id="8240241"/>
<evidence type="ECO:0000313" key="7">
    <source>
        <dbReference type="EnsemblMetazoa" id="PHUM376790-PA"/>
    </source>
</evidence>
<dbReference type="OrthoDB" id="1026733at2759"/>
<dbReference type="SUPFAM" id="SSF54236">
    <property type="entry name" value="Ubiquitin-like"/>
    <property type="match status" value="1"/>
</dbReference>
<accession>E0VQE6</accession>
<dbReference type="AlphaFoldDB" id="E0VQE6"/>
<feature type="domain" description="UBX" evidence="5">
    <location>
        <begin position="356"/>
        <end position="437"/>
    </location>
</feature>
<keyword evidence="2" id="KW-0963">Cytoplasm</keyword>
<dbReference type="SMART" id="SM00166">
    <property type="entry name" value="UBX"/>
    <property type="match status" value="1"/>
</dbReference>
<dbReference type="GO" id="GO:0043130">
    <property type="term" value="F:ubiquitin binding"/>
    <property type="evidence" value="ECO:0007669"/>
    <property type="project" value="TreeGrafter"/>
</dbReference>
<dbReference type="eggNOG" id="KOG1363">
    <property type="taxonomic scope" value="Eukaryota"/>
</dbReference>
<sequence length="442" mass="51109">MNDIRNGLEGMTTEQTEKDLTGIEDVTVCRDVLQRHSWDLEVAVQDQLNIREGRPSMFATNARAPAVVNDHIAQQYFFSRPRDDYSSGGITGAFRYIFNLVFNFCYNTIASALTLTLRIFRPDPRRLITDPLGDVLSFITSFEEHYGNVHPVFYQGTYAQALNDAKQELRFLLVYLHSEKSVDSINFCRDVLTNSNVLVYINQNLLFWACNVNTGEGYRVSQALRDNVHPFLAMIALREGRMTVVARMEGAVDAEELLHRLRAVVKENEVCLAAARAERMERSFNQTLRAQQDEAYQQSLLADQEKERQRMAERKKLEELEKMKKKLEEEEIKRKEEIRRLKIERLDKIPREPSVYDPNAVQLIIKLPCGVRLERRFLKSHSLQDVYNYVFCHPSSPDSFDITTNFPKRILQCTSQNGEPIKTLEEAGILHSEVLFVYDLEA</sequence>
<evidence type="ECO:0000313" key="6">
    <source>
        <dbReference type="EMBL" id="EEB15602.1"/>
    </source>
</evidence>
<dbReference type="Gene3D" id="1.10.8.10">
    <property type="entry name" value="DNA helicase RuvA subunit, C-terminal domain"/>
    <property type="match status" value="1"/>
</dbReference>
<organism>
    <name type="scientific">Pediculus humanus subsp. corporis</name>
    <name type="common">Body louse</name>
    <dbReference type="NCBI Taxonomy" id="121224"/>
    <lineage>
        <taxon>Eukaryota</taxon>
        <taxon>Metazoa</taxon>
        <taxon>Ecdysozoa</taxon>
        <taxon>Arthropoda</taxon>
        <taxon>Hexapoda</taxon>
        <taxon>Insecta</taxon>
        <taxon>Pterygota</taxon>
        <taxon>Neoptera</taxon>
        <taxon>Paraneoptera</taxon>
        <taxon>Psocodea</taxon>
        <taxon>Troctomorpha</taxon>
        <taxon>Phthiraptera</taxon>
        <taxon>Anoplura</taxon>
        <taxon>Pediculidae</taxon>
        <taxon>Pediculus</taxon>
    </lineage>
</organism>
<dbReference type="InterPro" id="IPR050730">
    <property type="entry name" value="UBX_domain-protein"/>
</dbReference>
<reference evidence="6" key="1">
    <citation type="submission" date="2007-04" db="EMBL/GenBank/DDBJ databases">
        <title>Annotation of Pediculus humanus corporis strain USDA.</title>
        <authorList>
            <person name="Kirkness E."/>
            <person name="Hannick L."/>
            <person name="Hass B."/>
            <person name="Bruggner R."/>
            <person name="Lawson D."/>
            <person name="Bidwell S."/>
            <person name="Joardar V."/>
            <person name="Caler E."/>
            <person name="Walenz B."/>
            <person name="Inman J."/>
            <person name="Schobel S."/>
            <person name="Galinsky K."/>
            <person name="Amedeo P."/>
            <person name="Strausberg R."/>
        </authorList>
    </citation>
    <scope>NUCLEOTIDE SEQUENCE</scope>
    <source>
        <strain evidence="6">USDA</strain>
    </source>
</reference>
<dbReference type="GO" id="GO:0036503">
    <property type="term" value="P:ERAD pathway"/>
    <property type="evidence" value="ECO:0007669"/>
    <property type="project" value="TreeGrafter"/>
</dbReference>
<dbReference type="Pfam" id="PF21021">
    <property type="entry name" value="FAF1"/>
    <property type="match status" value="1"/>
</dbReference>
<evidence type="ECO:0000256" key="2">
    <source>
        <dbReference type="ARBA" id="ARBA00022490"/>
    </source>
</evidence>
<comment type="subcellular location">
    <subcellularLocation>
        <location evidence="1">Cytoplasm</location>
    </subcellularLocation>
</comment>
<dbReference type="Proteomes" id="UP000009046">
    <property type="component" value="Unassembled WGS sequence"/>
</dbReference>
<dbReference type="SMART" id="SM00594">
    <property type="entry name" value="UAS"/>
    <property type="match status" value="1"/>
</dbReference>
<dbReference type="Gene3D" id="3.40.30.10">
    <property type="entry name" value="Glutaredoxin"/>
    <property type="match status" value="1"/>
</dbReference>
<dbReference type="RefSeq" id="XP_002428340.1">
    <property type="nucleotide sequence ID" value="XM_002428295.1"/>
</dbReference>
<dbReference type="VEuPathDB" id="VectorBase:PHUM376790"/>
<dbReference type="GeneID" id="8240241"/>
<dbReference type="FunCoup" id="E0VQE6">
    <property type="interactions" value="2177"/>
</dbReference>
<evidence type="ECO:0000256" key="1">
    <source>
        <dbReference type="ARBA" id="ARBA00004496"/>
    </source>
</evidence>
<gene>
    <name evidence="7" type="primary">8240241</name>
    <name evidence="6" type="ORF">Phum_PHUM376790</name>
</gene>
<reference evidence="6" key="2">
    <citation type="submission" date="2007-04" db="EMBL/GenBank/DDBJ databases">
        <title>The genome of the human body louse.</title>
        <authorList>
            <consortium name="The Human Body Louse Genome Consortium"/>
            <person name="Kirkness E."/>
            <person name="Walenz B."/>
            <person name="Hass B."/>
            <person name="Bruggner R."/>
            <person name="Strausberg R."/>
        </authorList>
    </citation>
    <scope>NUCLEOTIDE SEQUENCE</scope>
    <source>
        <strain evidence="6">USDA</strain>
    </source>
</reference>
<proteinExistence type="predicted"/>
<dbReference type="InterPro" id="IPR001012">
    <property type="entry name" value="UBX_dom"/>
</dbReference>
<evidence type="ECO:0000259" key="5">
    <source>
        <dbReference type="PROSITE" id="PS50033"/>
    </source>
</evidence>
<keyword evidence="3 4" id="KW-0175">Coiled coil</keyword>
<dbReference type="SUPFAM" id="SSF52833">
    <property type="entry name" value="Thioredoxin-like"/>
    <property type="match status" value="1"/>
</dbReference>
<dbReference type="PROSITE" id="PS50033">
    <property type="entry name" value="UBX"/>
    <property type="match status" value="1"/>
</dbReference>
<name>E0VQE6_PEDHC</name>
<reference evidence="7" key="3">
    <citation type="submission" date="2021-02" db="UniProtKB">
        <authorList>
            <consortium name="EnsemblMetazoa"/>
        </authorList>
    </citation>
    <scope>IDENTIFICATION</scope>
    <source>
        <strain evidence="7">USDA</strain>
    </source>
</reference>
<dbReference type="InterPro" id="IPR049483">
    <property type="entry name" value="FAF1_2-like_UAS"/>
</dbReference>
<dbReference type="STRING" id="121224.E0VQE6"/>
<dbReference type="InterPro" id="IPR036249">
    <property type="entry name" value="Thioredoxin-like_sf"/>
</dbReference>
<dbReference type="InParanoid" id="E0VQE6"/>
<dbReference type="InterPro" id="IPR054109">
    <property type="entry name" value="UBA_8"/>
</dbReference>
<feature type="coiled-coil region" evidence="4">
    <location>
        <begin position="301"/>
        <end position="344"/>
    </location>
</feature>
<dbReference type="PANTHER" id="PTHR23322">
    <property type="entry name" value="FAS-ASSOCIATED PROTEIN"/>
    <property type="match status" value="1"/>
</dbReference>
<dbReference type="EMBL" id="AAZO01004400">
    <property type="status" value="NOT_ANNOTATED_CDS"/>
    <property type="molecule type" value="Genomic_DNA"/>
</dbReference>
<dbReference type="OMA" id="ILIRHQW"/>
<dbReference type="Pfam" id="PF00789">
    <property type="entry name" value="UBX"/>
    <property type="match status" value="1"/>
</dbReference>
<dbReference type="InterPro" id="IPR029071">
    <property type="entry name" value="Ubiquitin-like_domsf"/>
</dbReference>
<keyword evidence="8" id="KW-1185">Reference proteome</keyword>
<dbReference type="EnsemblMetazoa" id="PHUM376790-RA">
    <property type="protein sequence ID" value="PHUM376790-PA"/>
    <property type="gene ID" value="PHUM376790"/>
</dbReference>
<dbReference type="GO" id="GO:0005783">
    <property type="term" value="C:endoplasmic reticulum"/>
    <property type="evidence" value="ECO:0007669"/>
    <property type="project" value="TreeGrafter"/>
</dbReference>
<dbReference type="InterPro" id="IPR006577">
    <property type="entry name" value="UAS"/>
</dbReference>
<evidence type="ECO:0000256" key="4">
    <source>
        <dbReference type="SAM" id="Coils"/>
    </source>
</evidence>
<dbReference type="PANTHER" id="PTHR23322:SF1">
    <property type="entry name" value="FAS-ASSOCIATED FACTOR 2"/>
    <property type="match status" value="1"/>
</dbReference>
<dbReference type="Gene3D" id="3.10.20.90">
    <property type="entry name" value="Phosphatidylinositol 3-kinase Catalytic Subunit, Chain A, domain 1"/>
    <property type="match status" value="1"/>
</dbReference>
<dbReference type="EMBL" id="DS235418">
    <property type="protein sequence ID" value="EEB15602.1"/>
    <property type="molecule type" value="Genomic_DNA"/>
</dbReference>
<protein>
    <submittedName>
        <fullName evidence="6 7">UBX domain-containing protein, putative</fullName>
    </submittedName>
</protein>